<organism evidence="1 2">
    <name type="scientific">Hibiscus sabdariffa</name>
    <name type="common">roselle</name>
    <dbReference type="NCBI Taxonomy" id="183260"/>
    <lineage>
        <taxon>Eukaryota</taxon>
        <taxon>Viridiplantae</taxon>
        <taxon>Streptophyta</taxon>
        <taxon>Embryophyta</taxon>
        <taxon>Tracheophyta</taxon>
        <taxon>Spermatophyta</taxon>
        <taxon>Magnoliopsida</taxon>
        <taxon>eudicotyledons</taxon>
        <taxon>Gunneridae</taxon>
        <taxon>Pentapetalae</taxon>
        <taxon>rosids</taxon>
        <taxon>malvids</taxon>
        <taxon>Malvales</taxon>
        <taxon>Malvaceae</taxon>
        <taxon>Malvoideae</taxon>
        <taxon>Hibiscus</taxon>
    </lineage>
</organism>
<dbReference type="Proteomes" id="UP001396334">
    <property type="component" value="Unassembled WGS sequence"/>
</dbReference>
<proteinExistence type="predicted"/>
<gene>
    <name evidence="1" type="ORF">V6N11_060101</name>
</gene>
<comment type="caution">
    <text evidence="1">The sequence shown here is derived from an EMBL/GenBank/DDBJ whole genome shotgun (WGS) entry which is preliminary data.</text>
</comment>
<evidence type="ECO:0000313" key="2">
    <source>
        <dbReference type="Proteomes" id="UP001396334"/>
    </source>
</evidence>
<accession>A0ABR2AD29</accession>
<reference evidence="1 2" key="1">
    <citation type="journal article" date="2024" name="G3 (Bethesda)">
        <title>Genome assembly of Hibiscus sabdariffa L. provides insights into metabolisms of medicinal natural products.</title>
        <authorList>
            <person name="Kim T."/>
        </authorList>
    </citation>
    <scope>NUCLEOTIDE SEQUENCE [LARGE SCALE GENOMIC DNA]</scope>
    <source>
        <strain evidence="1">TK-2024</strain>
        <tissue evidence="1">Old leaves</tissue>
    </source>
</reference>
<name>A0ABR2AD29_9ROSI</name>
<dbReference type="EMBL" id="JBBPBN010000266">
    <property type="protein sequence ID" value="KAK8491022.1"/>
    <property type="molecule type" value="Genomic_DNA"/>
</dbReference>
<sequence length="117" mass="12709">MVDCPYPSEILNHKCRNAFVAFMHAGTHEECVDVRTATAVDINNYIFLLTILTFGKNKDHSGVDTITKGCTNETLFFFFFLSPPTVWLGTGVSSVPSATQSPAYQTAPSSDINSGSP</sequence>
<evidence type="ECO:0000313" key="1">
    <source>
        <dbReference type="EMBL" id="KAK8491022.1"/>
    </source>
</evidence>
<protein>
    <submittedName>
        <fullName evidence="1">Uncharacterized protein</fullName>
    </submittedName>
</protein>
<keyword evidence="2" id="KW-1185">Reference proteome</keyword>